<evidence type="ECO:0000256" key="7">
    <source>
        <dbReference type="ARBA" id="ARBA00048472"/>
    </source>
</evidence>
<evidence type="ECO:0000256" key="5">
    <source>
        <dbReference type="ARBA" id="ARBA00024416"/>
    </source>
</evidence>
<dbReference type="RefSeq" id="WP_193779159.1">
    <property type="nucleotide sequence ID" value="NZ_JADDOJ010000008.1"/>
</dbReference>
<comment type="similarity">
    <text evidence="4">Belongs to the glycosyltransferase 104 family.</text>
</comment>
<evidence type="ECO:0000256" key="4">
    <source>
        <dbReference type="ARBA" id="ARBA00024346"/>
    </source>
</evidence>
<name>A0ABR9SB83_9BURK</name>
<accession>A0ABR9SB83</accession>
<proteinExistence type="inferred from homology"/>
<comment type="caution">
    <text evidence="8">The sequence shown here is derived from an EMBL/GenBank/DDBJ whole genome shotgun (WGS) entry which is preliminary data.</text>
</comment>
<sequence length="361" mass="39016">MRWDIFCRVIDNHGDAGVCWRLAAQLARRGEAVRLFIDDASPIAWMAPQGEPGVQVLPWNAAEAAELPGGAGDVVVEAFGCELPVRVQAAIARAAHERGHAPAWLNLEYLSAEPWVARTHGLPSPVTHGPAQGLRKHFFYPGFTPGTGGLLREPGAGREGPAPDAAQWLADHGIPHADGERRVSLFCYEPTALGALLQGLAGGPTTRLLVTAGRATAATRAATDRLDVQAPGWNAAGRLRLSFLPLVPQDDFDRLLGVCDFNFVRGEDSLVRALWAGVPFCWQLYPQDDGAHEAKLAAFLDWLQPTADWRALFEAWNGLPAALPALAPQAWQPAMQAARARLLAQDDLVTQLLRFVQALRA</sequence>
<evidence type="ECO:0000313" key="8">
    <source>
        <dbReference type="EMBL" id="MBE7939609.1"/>
    </source>
</evidence>
<evidence type="ECO:0000313" key="9">
    <source>
        <dbReference type="Proteomes" id="UP000715965"/>
    </source>
</evidence>
<keyword evidence="9" id="KW-1185">Reference proteome</keyword>
<comment type="catalytic activity">
    <reaction evidence="7">
        <text>dTDP-beta-L-rhamnose + L-arginyl-[protein] = N(omega)-(alpha-L-rhamnosyl)-L-arginyl-[protein] + dTDP + H(+)</text>
        <dbReference type="Rhea" id="RHEA:66692"/>
        <dbReference type="Rhea" id="RHEA-COMP:10532"/>
        <dbReference type="Rhea" id="RHEA-COMP:17096"/>
        <dbReference type="ChEBI" id="CHEBI:15378"/>
        <dbReference type="ChEBI" id="CHEBI:29965"/>
        <dbReference type="ChEBI" id="CHEBI:57510"/>
        <dbReference type="ChEBI" id="CHEBI:58369"/>
        <dbReference type="ChEBI" id="CHEBI:167445"/>
    </reaction>
    <physiologicalReaction direction="left-to-right" evidence="7">
        <dbReference type="Rhea" id="RHEA:66693"/>
    </physiologicalReaction>
</comment>
<organism evidence="8 9">
    <name type="scientific">Ramlibacter aquaticus</name>
    <dbReference type="NCBI Taxonomy" id="2780094"/>
    <lineage>
        <taxon>Bacteria</taxon>
        <taxon>Pseudomonadati</taxon>
        <taxon>Pseudomonadota</taxon>
        <taxon>Betaproteobacteria</taxon>
        <taxon>Burkholderiales</taxon>
        <taxon>Comamonadaceae</taxon>
        <taxon>Ramlibacter</taxon>
    </lineage>
</organism>
<dbReference type="NCBIfam" id="TIGR03837">
    <property type="entry name" value="efp_Arg_rhamno"/>
    <property type="match status" value="1"/>
</dbReference>
<keyword evidence="1" id="KW-0328">Glycosyltransferase</keyword>
<evidence type="ECO:0000256" key="2">
    <source>
        <dbReference type="ARBA" id="ARBA00022679"/>
    </source>
</evidence>
<keyword evidence="8" id="KW-0648">Protein biosynthesis</keyword>
<protein>
    <recommendedName>
        <fullName evidence="5">Protein-arginine rhamnosyltransferase</fullName>
    </recommendedName>
    <alternativeName>
        <fullName evidence="6">EF-P arginine rhamnosyltransferase</fullName>
    </alternativeName>
</protein>
<dbReference type="Pfam" id="PF10093">
    <property type="entry name" value="EarP"/>
    <property type="match status" value="1"/>
</dbReference>
<evidence type="ECO:0000256" key="6">
    <source>
        <dbReference type="ARBA" id="ARBA00030025"/>
    </source>
</evidence>
<keyword evidence="2" id="KW-0808">Transferase</keyword>
<keyword evidence="8" id="KW-0251">Elongation factor</keyword>
<comment type="function">
    <text evidence="3">Protein-arginine rhamnosyltransferase that catalyzes the transfer of a single rhamnose to elongation factor P (EF-P) on 'Lys-32', a modification required for EF-P-dependent rescue of polyproline stalled ribosomes.</text>
</comment>
<evidence type="ECO:0000256" key="3">
    <source>
        <dbReference type="ARBA" id="ARBA00024303"/>
    </source>
</evidence>
<dbReference type="GO" id="GO:0003746">
    <property type="term" value="F:translation elongation factor activity"/>
    <property type="evidence" value="ECO:0007669"/>
    <property type="project" value="UniProtKB-KW"/>
</dbReference>
<gene>
    <name evidence="8" type="primary">earP</name>
    <name evidence="8" type="ORF">IM725_03350</name>
</gene>
<dbReference type="InterPro" id="IPR016633">
    <property type="entry name" value="EarP"/>
</dbReference>
<dbReference type="Proteomes" id="UP000715965">
    <property type="component" value="Unassembled WGS sequence"/>
</dbReference>
<evidence type="ECO:0000256" key="1">
    <source>
        <dbReference type="ARBA" id="ARBA00022676"/>
    </source>
</evidence>
<reference evidence="8 9" key="1">
    <citation type="submission" date="2020-10" db="EMBL/GenBank/DDBJ databases">
        <title>Draft genome of Ramlibacter aquaticus LMG 30558.</title>
        <authorList>
            <person name="Props R."/>
        </authorList>
    </citation>
    <scope>NUCLEOTIDE SEQUENCE [LARGE SCALE GENOMIC DNA]</scope>
    <source>
        <strain evidence="8 9">LMG 30558</strain>
    </source>
</reference>
<dbReference type="EMBL" id="JADDOJ010000008">
    <property type="protein sequence ID" value="MBE7939609.1"/>
    <property type="molecule type" value="Genomic_DNA"/>
</dbReference>